<feature type="compositionally biased region" description="Basic and acidic residues" evidence="1">
    <location>
        <begin position="40"/>
        <end position="82"/>
    </location>
</feature>
<evidence type="ECO:0000313" key="2">
    <source>
        <dbReference type="EMBL" id="VDP51824.1"/>
    </source>
</evidence>
<gene>
    <name evidence="2" type="ORF">SMRZ_LOCUS24575</name>
</gene>
<evidence type="ECO:0000313" key="3">
    <source>
        <dbReference type="Proteomes" id="UP000277204"/>
    </source>
</evidence>
<evidence type="ECO:0000256" key="1">
    <source>
        <dbReference type="SAM" id="MobiDB-lite"/>
    </source>
</evidence>
<sequence length="82" mass="9530">MEENKPDCSGGRNQEEVLEVDRIHIVESFQLRHTAIPHMESSRPKDVRKTKEHNNMRNGDRHEKNEQQSNGIRKEGGGKRVL</sequence>
<dbReference type="Proteomes" id="UP000277204">
    <property type="component" value="Unassembled WGS sequence"/>
</dbReference>
<reference evidence="2 3" key="1">
    <citation type="submission" date="2018-11" db="EMBL/GenBank/DDBJ databases">
        <authorList>
            <consortium name="Pathogen Informatics"/>
        </authorList>
    </citation>
    <scope>NUCLEOTIDE SEQUENCE [LARGE SCALE GENOMIC DNA]</scope>
    <source>
        <strain evidence="2 3">Zambia</strain>
    </source>
</reference>
<dbReference type="AlphaFoldDB" id="A0A183N8F0"/>
<dbReference type="EMBL" id="UZAI01020506">
    <property type="protein sequence ID" value="VDP51824.1"/>
    <property type="molecule type" value="Genomic_DNA"/>
</dbReference>
<accession>A0A183N8F0</accession>
<feature type="region of interest" description="Disordered" evidence="1">
    <location>
        <begin position="34"/>
        <end position="82"/>
    </location>
</feature>
<protein>
    <submittedName>
        <fullName evidence="2">Uncharacterized protein</fullName>
    </submittedName>
</protein>
<name>A0A183N8F0_9TREM</name>
<proteinExistence type="predicted"/>
<organism evidence="2 3">
    <name type="scientific">Schistosoma margrebowiei</name>
    <dbReference type="NCBI Taxonomy" id="48269"/>
    <lineage>
        <taxon>Eukaryota</taxon>
        <taxon>Metazoa</taxon>
        <taxon>Spiralia</taxon>
        <taxon>Lophotrochozoa</taxon>
        <taxon>Platyhelminthes</taxon>
        <taxon>Trematoda</taxon>
        <taxon>Digenea</taxon>
        <taxon>Strigeidida</taxon>
        <taxon>Schistosomatoidea</taxon>
        <taxon>Schistosomatidae</taxon>
        <taxon>Schistosoma</taxon>
    </lineage>
</organism>
<keyword evidence="3" id="KW-1185">Reference proteome</keyword>